<evidence type="ECO:0000313" key="2">
    <source>
        <dbReference type="Proteomes" id="UP000314294"/>
    </source>
</evidence>
<dbReference type="AlphaFoldDB" id="A0A4Z2G9T3"/>
<dbReference type="Proteomes" id="UP000314294">
    <property type="component" value="Unassembled WGS sequence"/>
</dbReference>
<sequence length="70" mass="7503">MLRKNTSVSSARASSRMCSVTRCEVRPGVKSSRPEAGAKSTPLSAVWPEVCAASARALIMNDFTDSAWEV</sequence>
<evidence type="ECO:0000313" key="1">
    <source>
        <dbReference type="EMBL" id="TNN50269.1"/>
    </source>
</evidence>
<reference evidence="1 2" key="1">
    <citation type="submission" date="2019-03" db="EMBL/GenBank/DDBJ databases">
        <title>First draft genome of Liparis tanakae, snailfish: a comprehensive survey of snailfish specific genes.</title>
        <authorList>
            <person name="Kim W."/>
            <person name="Song I."/>
            <person name="Jeong J.-H."/>
            <person name="Kim D."/>
            <person name="Kim S."/>
            <person name="Ryu S."/>
            <person name="Song J.Y."/>
            <person name="Lee S.K."/>
        </authorList>
    </citation>
    <scope>NUCLEOTIDE SEQUENCE [LARGE SCALE GENOMIC DNA]</scope>
    <source>
        <tissue evidence="1">Muscle</tissue>
    </source>
</reference>
<keyword evidence="2" id="KW-1185">Reference proteome</keyword>
<organism evidence="1 2">
    <name type="scientific">Liparis tanakae</name>
    <name type="common">Tanaka's snailfish</name>
    <dbReference type="NCBI Taxonomy" id="230148"/>
    <lineage>
        <taxon>Eukaryota</taxon>
        <taxon>Metazoa</taxon>
        <taxon>Chordata</taxon>
        <taxon>Craniata</taxon>
        <taxon>Vertebrata</taxon>
        <taxon>Euteleostomi</taxon>
        <taxon>Actinopterygii</taxon>
        <taxon>Neopterygii</taxon>
        <taxon>Teleostei</taxon>
        <taxon>Neoteleostei</taxon>
        <taxon>Acanthomorphata</taxon>
        <taxon>Eupercaria</taxon>
        <taxon>Perciformes</taxon>
        <taxon>Cottioidei</taxon>
        <taxon>Cottales</taxon>
        <taxon>Liparidae</taxon>
        <taxon>Liparis</taxon>
    </lineage>
</organism>
<comment type="caution">
    <text evidence="1">The sequence shown here is derived from an EMBL/GenBank/DDBJ whole genome shotgun (WGS) entry which is preliminary data.</text>
</comment>
<dbReference type="EMBL" id="SRLO01000625">
    <property type="protein sequence ID" value="TNN50269.1"/>
    <property type="molecule type" value="Genomic_DNA"/>
</dbReference>
<name>A0A4Z2G9T3_9TELE</name>
<protein>
    <submittedName>
        <fullName evidence="1">Uncharacterized protein</fullName>
    </submittedName>
</protein>
<accession>A0A4Z2G9T3</accession>
<proteinExistence type="predicted"/>
<gene>
    <name evidence="1" type="ORF">EYF80_039554</name>
</gene>